<accession>A0A150WFE5</accession>
<dbReference type="OrthoDB" id="15218at2"/>
<dbReference type="Pfam" id="PF01435">
    <property type="entry name" value="Peptidase_M48"/>
    <property type="match status" value="1"/>
</dbReference>
<keyword evidence="3 11" id="KW-0645">Protease</keyword>
<evidence type="ECO:0000256" key="5">
    <source>
        <dbReference type="ARBA" id="ARBA00022723"/>
    </source>
</evidence>
<evidence type="ECO:0000256" key="8">
    <source>
        <dbReference type="ARBA" id="ARBA00022989"/>
    </source>
</evidence>
<keyword evidence="9 11" id="KW-0482">Metalloprotease</keyword>
<dbReference type="InterPro" id="IPR001915">
    <property type="entry name" value="Peptidase_M48"/>
</dbReference>
<dbReference type="GO" id="GO:0046872">
    <property type="term" value="F:metal ion binding"/>
    <property type="evidence" value="ECO:0007669"/>
    <property type="project" value="UniProtKB-KW"/>
</dbReference>
<dbReference type="PANTHER" id="PTHR43221">
    <property type="entry name" value="PROTEASE HTPX"/>
    <property type="match status" value="1"/>
</dbReference>
<reference evidence="14 15" key="1">
    <citation type="submission" date="2016-03" db="EMBL/GenBank/DDBJ databases">
        <authorList>
            <person name="Ploux O."/>
        </authorList>
    </citation>
    <scope>NUCLEOTIDE SEQUENCE [LARGE SCALE GENOMIC DNA]</scope>
    <source>
        <strain evidence="14 15">BER2</strain>
    </source>
</reference>
<dbReference type="Gene3D" id="3.30.2010.10">
    <property type="entry name" value="Metalloproteases ('zincins'), catalytic domain"/>
    <property type="match status" value="1"/>
</dbReference>
<dbReference type="AlphaFoldDB" id="A0A150WFE5"/>
<evidence type="ECO:0000256" key="9">
    <source>
        <dbReference type="ARBA" id="ARBA00023049"/>
    </source>
</evidence>
<comment type="subcellular location">
    <subcellularLocation>
        <location evidence="1">Cell membrane</location>
        <topology evidence="1">Multi-pass membrane protein</topology>
    </subcellularLocation>
</comment>
<evidence type="ECO:0000313" key="15">
    <source>
        <dbReference type="Proteomes" id="UP000075391"/>
    </source>
</evidence>
<gene>
    <name evidence="14" type="ORF">AZI85_06250</name>
</gene>
<dbReference type="Proteomes" id="UP000075391">
    <property type="component" value="Unassembled WGS sequence"/>
</dbReference>
<sequence>MINNNTKVWIFILTSCLALLVVGYQLGERLGLLIGFLLSLLLNFFVFFYGESRVLAKLNARRLKGQDSWGLISKVEKISAELGMPAPAIYITPHTSANAFCVGHSWKRGSLGFTAGLLQKLDEKELEAVVAHQICHIRRLDTFAFGVSSTLANSIVGLGQFLDNLLPYNLQFFMPLLSPVGWLIIKFVVGEKSFFENDLMASELLENRGRLGEVLWRMEGLAQTNPLEIPPCTSHLFMVNPEGFKQKNLFLKSHPAIEVRLQKLMGYYPI</sequence>
<evidence type="ECO:0000256" key="11">
    <source>
        <dbReference type="RuleBase" id="RU003983"/>
    </source>
</evidence>
<organism evidence="14 15">
    <name type="scientific">Bdellovibrio bacteriovorus</name>
    <dbReference type="NCBI Taxonomy" id="959"/>
    <lineage>
        <taxon>Bacteria</taxon>
        <taxon>Pseudomonadati</taxon>
        <taxon>Bdellovibrionota</taxon>
        <taxon>Bdellovibrionia</taxon>
        <taxon>Bdellovibrionales</taxon>
        <taxon>Pseudobdellovibrionaceae</taxon>
        <taxon>Bdellovibrio</taxon>
    </lineage>
</organism>
<keyword evidence="8 12" id="KW-1133">Transmembrane helix</keyword>
<proteinExistence type="inferred from homology"/>
<evidence type="ECO:0000256" key="2">
    <source>
        <dbReference type="ARBA" id="ARBA00022475"/>
    </source>
</evidence>
<evidence type="ECO:0000256" key="7">
    <source>
        <dbReference type="ARBA" id="ARBA00022833"/>
    </source>
</evidence>
<evidence type="ECO:0000259" key="13">
    <source>
        <dbReference type="Pfam" id="PF01435"/>
    </source>
</evidence>
<evidence type="ECO:0000256" key="6">
    <source>
        <dbReference type="ARBA" id="ARBA00022801"/>
    </source>
</evidence>
<comment type="caution">
    <text evidence="14">The sequence shown here is derived from an EMBL/GenBank/DDBJ whole genome shotgun (WGS) entry which is preliminary data.</text>
</comment>
<comment type="cofactor">
    <cofactor evidence="11">
        <name>Zn(2+)</name>
        <dbReference type="ChEBI" id="CHEBI:29105"/>
    </cofactor>
    <text evidence="11">Binds 1 zinc ion per subunit.</text>
</comment>
<comment type="similarity">
    <text evidence="11">Belongs to the peptidase M48 family.</text>
</comment>
<dbReference type="RefSeq" id="WP_063243967.1">
    <property type="nucleotide sequence ID" value="NZ_LUKF01000016.1"/>
</dbReference>
<dbReference type="InterPro" id="IPR050083">
    <property type="entry name" value="HtpX_protease"/>
</dbReference>
<keyword evidence="5" id="KW-0479">Metal-binding</keyword>
<evidence type="ECO:0000256" key="4">
    <source>
        <dbReference type="ARBA" id="ARBA00022692"/>
    </source>
</evidence>
<dbReference type="CDD" id="cd07329">
    <property type="entry name" value="M56_like"/>
    <property type="match status" value="1"/>
</dbReference>
<dbReference type="EMBL" id="LUKF01000016">
    <property type="protein sequence ID" value="KYG61818.1"/>
    <property type="molecule type" value="Genomic_DNA"/>
</dbReference>
<dbReference type="PANTHER" id="PTHR43221:SF1">
    <property type="entry name" value="PROTEASE HTPX"/>
    <property type="match status" value="1"/>
</dbReference>
<dbReference type="GO" id="GO:0005886">
    <property type="term" value="C:plasma membrane"/>
    <property type="evidence" value="ECO:0007669"/>
    <property type="project" value="UniProtKB-SubCell"/>
</dbReference>
<feature type="domain" description="Peptidase M48" evidence="13">
    <location>
        <begin position="71"/>
        <end position="265"/>
    </location>
</feature>
<evidence type="ECO:0000256" key="10">
    <source>
        <dbReference type="ARBA" id="ARBA00023136"/>
    </source>
</evidence>
<feature type="transmembrane region" description="Helical" evidence="12">
    <location>
        <begin position="168"/>
        <end position="189"/>
    </location>
</feature>
<name>A0A150WFE5_BDEBC</name>
<evidence type="ECO:0000256" key="12">
    <source>
        <dbReference type="SAM" id="Phobius"/>
    </source>
</evidence>
<feature type="transmembrane region" description="Helical" evidence="12">
    <location>
        <begin position="143"/>
        <end position="162"/>
    </location>
</feature>
<feature type="transmembrane region" description="Helical" evidence="12">
    <location>
        <begin position="7"/>
        <end position="24"/>
    </location>
</feature>
<protein>
    <submittedName>
        <fullName evidence="14">Heat-shock protein</fullName>
    </submittedName>
</protein>
<dbReference type="GO" id="GO:0004222">
    <property type="term" value="F:metalloendopeptidase activity"/>
    <property type="evidence" value="ECO:0007669"/>
    <property type="project" value="InterPro"/>
</dbReference>
<keyword evidence="7 11" id="KW-0862">Zinc</keyword>
<keyword evidence="10 12" id="KW-0472">Membrane</keyword>
<dbReference type="GO" id="GO:0006508">
    <property type="term" value="P:proteolysis"/>
    <property type="evidence" value="ECO:0007669"/>
    <property type="project" value="UniProtKB-KW"/>
</dbReference>
<keyword evidence="4 12" id="KW-0812">Transmembrane</keyword>
<keyword evidence="2" id="KW-1003">Cell membrane</keyword>
<evidence type="ECO:0000256" key="3">
    <source>
        <dbReference type="ARBA" id="ARBA00022670"/>
    </source>
</evidence>
<evidence type="ECO:0000256" key="1">
    <source>
        <dbReference type="ARBA" id="ARBA00004651"/>
    </source>
</evidence>
<evidence type="ECO:0000313" key="14">
    <source>
        <dbReference type="EMBL" id="KYG61818.1"/>
    </source>
</evidence>
<feature type="transmembrane region" description="Helical" evidence="12">
    <location>
        <begin position="30"/>
        <end position="49"/>
    </location>
</feature>
<keyword evidence="6 11" id="KW-0378">Hydrolase</keyword>